<feature type="region of interest" description="Disordered" evidence="1">
    <location>
        <begin position="1"/>
        <end position="87"/>
    </location>
</feature>
<dbReference type="Proteomes" id="UP001605036">
    <property type="component" value="Unassembled WGS sequence"/>
</dbReference>
<reference evidence="2 3" key="1">
    <citation type="submission" date="2024-09" db="EMBL/GenBank/DDBJ databases">
        <title>Chromosome-scale assembly of Riccia fluitans.</title>
        <authorList>
            <person name="Paukszto L."/>
            <person name="Sawicki J."/>
            <person name="Karawczyk K."/>
            <person name="Piernik-Szablinska J."/>
            <person name="Szczecinska M."/>
            <person name="Mazdziarz M."/>
        </authorList>
    </citation>
    <scope>NUCLEOTIDE SEQUENCE [LARGE SCALE GENOMIC DNA]</scope>
    <source>
        <strain evidence="2">Rf_01</strain>
        <tissue evidence="2">Aerial parts of the thallus</tissue>
    </source>
</reference>
<sequence>MAKANMKQLARQSKKKRLEEQKLQGNTAETHKWTETQKRNQAPERLQEKAPPKEQMQINENKSQTKRVRTSHSSEDKLQKANEHPCG</sequence>
<feature type="compositionally biased region" description="Basic and acidic residues" evidence="1">
    <location>
        <begin position="72"/>
        <end position="87"/>
    </location>
</feature>
<evidence type="ECO:0000313" key="3">
    <source>
        <dbReference type="Proteomes" id="UP001605036"/>
    </source>
</evidence>
<comment type="caution">
    <text evidence="2">The sequence shown here is derived from an EMBL/GenBank/DDBJ whole genome shotgun (WGS) entry which is preliminary data.</text>
</comment>
<evidence type="ECO:0008006" key="4">
    <source>
        <dbReference type="Google" id="ProtNLM"/>
    </source>
</evidence>
<proteinExistence type="predicted"/>
<dbReference type="EMBL" id="JBHFFA010000003">
    <property type="protein sequence ID" value="KAL2635260.1"/>
    <property type="molecule type" value="Genomic_DNA"/>
</dbReference>
<dbReference type="AlphaFoldDB" id="A0ABD1YXP9"/>
<accession>A0ABD1YXP9</accession>
<organism evidence="2 3">
    <name type="scientific">Riccia fluitans</name>
    <dbReference type="NCBI Taxonomy" id="41844"/>
    <lineage>
        <taxon>Eukaryota</taxon>
        <taxon>Viridiplantae</taxon>
        <taxon>Streptophyta</taxon>
        <taxon>Embryophyta</taxon>
        <taxon>Marchantiophyta</taxon>
        <taxon>Marchantiopsida</taxon>
        <taxon>Marchantiidae</taxon>
        <taxon>Marchantiales</taxon>
        <taxon>Ricciaceae</taxon>
        <taxon>Riccia</taxon>
    </lineage>
</organism>
<feature type="compositionally biased region" description="Basic and acidic residues" evidence="1">
    <location>
        <begin position="29"/>
        <end position="52"/>
    </location>
</feature>
<keyword evidence="3" id="KW-1185">Reference proteome</keyword>
<gene>
    <name evidence="2" type="ORF">R1flu_006739</name>
</gene>
<protein>
    <recommendedName>
        <fullName evidence="4">Small EDRK-rich factor-like N-terminal domain-containing protein</fullName>
    </recommendedName>
</protein>
<evidence type="ECO:0000256" key="1">
    <source>
        <dbReference type="SAM" id="MobiDB-lite"/>
    </source>
</evidence>
<name>A0ABD1YXP9_9MARC</name>
<evidence type="ECO:0000313" key="2">
    <source>
        <dbReference type="EMBL" id="KAL2635260.1"/>
    </source>
</evidence>